<dbReference type="InterPro" id="IPR001623">
    <property type="entry name" value="DnaJ_domain"/>
</dbReference>
<protein>
    <submittedName>
        <fullName evidence="4">J domain-containing protein</fullName>
    </submittedName>
</protein>
<dbReference type="Gene3D" id="1.10.287.110">
    <property type="entry name" value="DnaJ domain"/>
    <property type="match status" value="1"/>
</dbReference>
<dbReference type="EMBL" id="CP026111">
    <property type="protein sequence ID" value="AUT59378.1"/>
    <property type="molecule type" value="Genomic_DNA"/>
</dbReference>
<dbReference type="GO" id="GO:0051082">
    <property type="term" value="F:unfolded protein binding"/>
    <property type="evidence" value="ECO:0007669"/>
    <property type="project" value="TreeGrafter"/>
</dbReference>
<dbReference type="OrthoDB" id="9779622at2"/>
<proteinExistence type="predicted"/>
<dbReference type="SMART" id="SM00271">
    <property type="entry name" value="DnaJ"/>
    <property type="match status" value="1"/>
</dbReference>
<dbReference type="PANTHER" id="PTHR43948:SF10">
    <property type="entry name" value="MRJ, ISOFORM E"/>
    <property type="match status" value="1"/>
</dbReference>
<dbReference type="AlphaFoldDB" id="A0A2I8EIY7"/>
<dbReference type="GO" id="GO:0005737">
    <property type="term" value="C:cytoplasm"/>
    <property type="evidence" value="ECO:0007669"/>
    <property type="project" value="TreeGrafter"/>
</dbReference>
<dbReference type="SUPFAM" id="SSF46565">
    <property type="entry name" value="Chaperone J-domain"/>
    <property type="match status" value="1"/>
</dbReference>
<name>A0A2I8EIY7_9BURK</name>
<feature type="coiled-coil region" evidence="1">
    <location>
        <begin position="69"/>
        <end position="101"/>
    </location>
</feature>
<evidence type="ECO:0000256" key="2">
    <source>
        <dbReference type="SAM" id="MobiDB-lite"/>
    </source>
</evidence>
<dbReference type="RefSeq" id="WP_042315261.1">
    <property type="nucleotide sequence ID" value="NZ_CP026111.1"/>
</dbReference>
<evidence type="ECO:0000259" key="3">
    <source>
        <dbReference type="PROSITE" id="PS50076"/>
    </source>
</evidence>
<evidence type="ECO:0000313" key="4">
    <source>
        <dbReference type="EMBL" id="AUT59378.1"/>
    </source>
</evidence>
<evidence type="ECO:0000313" key="5">
    <source>
        <dbReference type="Proteomes" id="UP000243502"/>
    </source>
</evidence>
<dbReference type="Proteomes" id="UP000243502">
    <property type="component" value="Chromosome 1"/>
</dbReference>
<accession>A0A2I8EIY7</accession>
<dbReference type="GO" id="GO:0051087">
    <property type="term" value="F:protein-folding chaperone binding"/>
    <property type="evidence" value="ECO:0007669"/>
    <property type="project" value="TreeGrafter"/>
</dbReference>
<feature type="domain" description="J" evidence="3">
    <location>
        <begin position="3"/>
        <end position="69"/>
    </location>
</feature>
<gene>
    <name evidence="4" type="ORF">C2L65_07020</name>
</gene>
<dbReference type="GO" id="GO:0044183">
    <property type="term" value="F:protein folding chaperone"/>
    <property type="evidence" value="ECO:0007669"/>
    <property type="project" value="TreeGrafter"/>
</dbReference>
<keyword evidence="1" id="KW-0175">Coiled coil</keyword>
<dbReference type="PROSITE" id="PS00636">
    <property type="entry name" value="DNAJ_1"/>
    <property type="match status" value="1"/>
</dbReference>
<reference evidence="4 5" key="1">
    <citation type="submission" date="2018-01" db="EMBL/GenBank/DDBJ databases">
        <title>Species boundaries and ecological features among Paraburkholderia terrae DSMZ17804T, P. hospita DSMZ17164T and P. caribensis DSMZ13236T.</title>
        <authorList>
            <person name="Pratama A.A."/>
        </authorList>
    </citation>
    <scope>NUCLEOTIDE SEQUENCE [LARGE SCALE GENOMIC DNA]</scope>
    <source>
        <strain evidence="4 5">DSM 17804</strain>
    </source>
</reference>
<dbReference type="PROSITE" id="PS50076">
    <property type="entry name" value="DNAJ_2"/>
    <property type="match status" value="1"/>
</dbReference>
<dbReference type="Pfam" id="PF00226">
    <property type="entry name" value="DnaJ"/>
    <property type="match status" value="1"/>
</dbReference>
<dbReference type="KEGG" id="pter:C2L65_07020"/>
<evidence type="ECO:0000256" key="1">
    <source>
        <dbReference type="SAM" id="Coils"/>
    </source>
</evidence>
<dbReference type="PRINTS" id="PR00625">
    <property type="entry name" value="JDOMAIN"/>
</dbReference>
<dbReference type="InterPro" id="IPR018253">
    <property type="entry name" value="DnaJ_domain_CS"/>
</dbReference>
<sequence>MATLYAKLGVSQDATSEEIKRAYRKAAMKWHPDRNAGQEEVARAAFQEIKDAYAILSDDSQRKVYDAVYAQEMRQYEALERRQREVEAARARKAKAEAEAKYTQMVGVAMRYADEGHNRDVLFGVLLGRDCDADVAQRIADSVWALQQSRHAAQAGESADTADADRADPVAKAASSREPVAEDAPSQPQPAATKHDKPAQEPRSAGLFDSLWQGFFGIRS</sequence>
<dbReference type="PANTHER" id="PTHR43948">
    <property type="entry name" value="DNAJ HOMOLOG SUBFAMILY B"/>
    <property type="match status" value="1"/>
</dbReference>
<organism evidence="4 5">
    <name type="scientific">Paraburkholderia terrae</name>
    <dbReference type="NCBI Taxonomy" id="311230"/>
    <lineage>
        <taxon>Bacteria</taxon>
        <taxon>Pseudomonadati</taxon>
        <taxon>Pseudomonadota</taxon>
        <taxon>Betaproteobacteria</taxon>
        <taxon>Burkholderiales</taxon>
        <taxon>Burkholderiaceae</taxon>
        <taxon>Paraburkholderia</taxon>
    </lineage>
</organism>
<dbReference type="InterPro" id="IPR036869">
    <property type="entry name" value="J_dom_sf"/>
</dbReference>
<feature type="region of interest" description="Disordered" evidence="2">
    <location>
        <begin position="154"/>
        <end position="205"/>
    </location>
</feature>
<dbReference type="CDD" id="cd06257">
    <property type="entry name" value="DnaJ"/>
    <property type="match status" value="1"/>
</dbReference>